<reference evidence="8 9" key="1">
    <citation type="submission" date="2016-09" db="EMBL/GenBank/DDBJ databases">
        <title>Complete genome of Desulfosporosinus sp. OL.</title>
        <authorList>
            <person name="Mardanov A."/>
            <person name="Beletsky A."/>
            <person name="Panova A."/>
            <person name="Karnachuk O."/>
            <person name="Ravin N."/>
        </authorList>
    </citation>
    <scope>NUCLEOTIDE SEQUENCE [LARGE SCALE GENOMIC DNA]</scope>
    <source>
        <strain evidence="8 9">OL</strain>
    </source>
</reference>
<evidence type="ECO:0000256" key="3">
    <source>
        <dbReference type="ARBA" id="ARBA00022552"/>
    </source>
</evidence>
<dbReference type="InterPro" id="IPR036976">
    <property type="entry name" value="RimM_N_sf"/>
</dbReference>
<keyword evidence="4 5" id="KW-0143">Chaperone</keyword>
<evidence type="ECO:0000259" key="7">
    <source>
        <dbReference type="Pfam" id="PF24986"/>
    </source>
</evidence>
<feature type="domain" description="Ribosome maturation factor RimM PRC barrel" evidence="7">
    <location>
        <begin position="98"/>
        <end position="163"/>
    </location>
</feature>
<evidence type="ECO:0000313" key="9">
    <source>
        <dbReference type="Proteomes" id="UP000186102"/>
    </source>
</evidence>
<comment type="function">
    <text evidence="5">An accessory protein needed during the final step in the assembly of 30S ribosomal subunit, possibly for assembly of the head region. Essential for efficient processing of 16S rRNA. May be needed both before and after RbfA during the maturation of 16S rRNA. It has affinity for free ribosomal 30S subunits but not for 70S ribosomes.</text>
</comment>
<dbReference type="Proteomes" id="UP000186102">
    <property type="component" value="Unassembled WGS sequence"/>
</dbReference>
<dbReference type="HAMAP" id="MF_00014">
    <property type="entry name" value="Ribosome_mat_RimM"/>
    <property type="match status" value="1"/>
</dbReference>
<evidence type="ECO:0000256" key="2">
    <source>
        <dbReference type="ARBA" id="ARBA00022517"/>
    </source>
</evidence>
<organism evidence="8 9">
    <name type="scientific">Desulfosporosinus metallidurans</name>
    <dbReference type="NCBI Taxonomy" id="1888891"/>
    <lineage>
        <taxon>Bacteria</taxon>
        <taxon>Bacillati</taxon>
        <taxon>Bacillota</taxon>
        <taxon>Clostridia</taxon>
        <taxon>Eubacteriales</taxon>
        <taxon>Desulfitobacteriaceae</taxon>
        <taxon>Desulfosporosinus</taxon>
    </lineage>
</organism>
<dbReference type="AlphaFoldDB" id="A0A1Q8R117"/>
<dbReference type="NCBIfam" id="TIGR02273">
    <property type="entry name" value="16S_RimM"/>
    <property type="match status" value="1"/>
</dbReference>
<feature type="domain" description="RimM N-terminal" evidence="6">
    <location>
        <begin position="6"/>
        <end position="86"/>
    </location>
</feature>
<evidence type="ECO:0000313" key="8">
    <source>
        <dbReference type="EMBL" id="OLN33313.1"/>
    </source>
</evidence>
<keyword evidence="3 5" id="KW-0698">rRNA processing</keyword>
<dbReference type="GO" id="GO:0005840">
    <property type="term" value="C:ribosome"/>
    <property type="evidence" value="ECO:0007669"/>
    <property type="project" value="InterPro"/>
</dbReference>
<dbReference type="SUPFAM" id="SSF50346">
    <property type="entry name" value="PRC-barrel domain"/>
    <property type="match status" value="1"/>
</dbReference>
<dbReference type="InterPro" id="IPR011033">
    <property type="entry name" value="PRC_barrel-like_sf"/>
</dbReference>
<dbReference type="Pfam" id="PF24986">
    <property type="entry name" value="PRC_RimM"/>
    <property type="match status" value="1"/>
</dbReference>
<keyword evidence="1 5" id="KW-0963">Cytoplasm</keyword>
<keyword evidence="2 5" id="KW-0690">Ribosome biogenesis</keyword>
<dbReference type="SUPFAM" id="SSF50447">
    <property type="entry name" value="Translation proteins"/>
    <property type="match status" value="1"/>
</dbReference>
<dbReference type="EMBL" id="MLBF01000003">
    <property type="protein sequence ID" value="OLN33313.1"/>
    <property type="molecule type" value="Genomic_DNA"/>
</dbReference>
<dbReference type="InterPro" id="IPR056792">
    <property type="entry name" value="PRC_RimM"/>
</dbReference>
<comment type="similarity">
    <text evidence="5">Belongs to the RimM family.</text>
</comment>
<accession>A0A1Q8R117</accession>
<dbReference type="Pfam" id="PF01782">
    <property type="entry name" value="RimM"/>
    <property type="match status" value="1"/>
</dbReference>
<dbReference type="InterPro" id="IPR011961">
    <property type="entry name" value="RimM"/>
</dbReference>
<comment type="domain">
    <text evidence="5">The PRC barrel domain binds ribosomal protein uS19.</text>
</comment>
<evidence type="ECO:0000256" key="1">
    <source>
        <dbReference type="ARBA" id="ARBA00022490"/>
    </source>
</evidence>
<dbReference type="GO" id="GO:0005737">
    <property type="term" value="C:cytoplasm"/>
    <property type="evidence" value="ECO:0007669"/>
    <property type="project" value="UniProtKB-SubCell"/>
</dbReference>
<evidence type="ECO:0000259" key="6">
    <source>
        <dbReference type="Pfam" id="PF01782"/>
    </source>
</evidence>
<dbReference type="InterPro" id="IPR009000">
    <property type="entry name" value="Transl_B-barrel_sf"/>
</dbReference>
<sequence length="166" mass="18640">MDEVLIGEVLRPHGNSGELKIYPLTTDPERFLKLQEVILRSGKIDQHFEIISARVQMDLVLLTLKGIESITQADKYRGWEVRIDRSEVPPLQEGWYYFELEGMQVYEGDILLGTLSQVLETGANDVYVVKGTKGELCVPALKSVVQKVDVSGRRMDVILPPGLLEG</sequence>
<dbReference type="InterPro" id="IPR002676">
    <property type="entry name" value="RimM_N"/>
</dbReference>
<dbReference type="RefSeq" id="WP_075363378.1">
    <property type="nucleotide sequence ID" value="NZ_MLBF01000003.1"/>
</dbReference>
<dbReference type="GO" id="GO:0042274">
    <property type="term" value="P:ribosomal small subunit biogenesis"/>
    <property type="evidence" value="ECO:0007669"/>
    <property type="project" value="UniProtKB-UniRule"/>
</dbReference>
<dbReference type="STRING" id="1888891.DSOL_0559"/>
<dbReference type="Gene3D" id="2.40.30.60">
    <property type="entry name" value="RimM"/>
    <property type="match status" value="1"/>
</dbReference>
<dbReference type="Gene3D" id="2.30.30.240">
    <property type="entry name" value="PRC-barrel domain"/>
    <property type="match status" value="1"/>
</dbReference>
<keyword evidence="9" id="KW-1185">Reference proteome</keyword>
<evidence type="ECO:0000256" key="5">
    <source>
        <dbReference type="HAMAP-Rule" id="MF_00014"/>
    </source>
</evidence>
<dbReference type="PANTHER" id="PTHR33692">
    <property type="entry name" value="RIBOSOME MATURATION FACTOR RIMM"/>
    <property type="match status" value="1"/>
</dbReference>
<comment type="subunit">
    <text evidence="5">Binds ribosomal protein uS19.</text>
</comment>
<comment type="subcellular location">
    <subcellularLocation>
        <location evidence="5">Cytoplasm</location>
    </subcellularLocation>
</comment>
<proteinExistence type="inferred from homology"/>
<name>A0A1Q8R117_9FIRM</name>
<dbReference type="OrthoDB" id="9810331at2"/>
<protein>
    <recommendedName>
        <fullName evidence="5">Ribosome maturation factor RimM</fullName>
    </recommendedName>
</protein>
<dbReference type="GO" id="GO:0006364">
    <property type="term" value="P:rRNA processing"/>
    <property type="evidence" value="ECO:0007669"/>
    <property type="project" value="UniProtKB-UniRule"/>
</dbReference>
<evidence type="ECO:0000256" key="4">
    <source>
        <dbReference type="ARBA" id="ARBA00023186"/>
    </source>
</evidence>
<dbReference type="GO" id="GO:0043022">
    <property type="term" value="F:ribosome binding"/>
    <property type="evidence" value="ECO:0007669"/>
    <property type="project" value="InterPro"/>
</dbReference>
<comment type="caution">
    <text evidence="8">The sequence shown here is derived from an EMBL/GenBank/DDBJ whole genome shotgun (WGS) entry which is preliminary data.</text>
</comment>
<gene>
    <name evidence="5" type="primary">rimM</name>
    <name evidence="8" type="ORF">DSOL_0559</name>
</gene>
<dbReference type="PANTHER" id="PTHR33692:SF1">
    <property type="entry name" value="RIBOSOME MATURATION FACTOR RIMM"/>
    <property type="match status" value="1"/>
</dbReference>